<protein>
    <submittedName>
        <fullName evidence="2">Uncharacterized protein</fullName>
    </submittedName>
</protein>
<feature type="compositionally biased region" description="Polar residues" evidence="1">
    <location>
        <begin position="82"/>
        <end position="104"/>
    </location>
</feature>
<sequence length="134" mass="14936">MLAYMIAAGYVGNFTSKQTKPNPIFPCGCASSSHSNGPFYPSPYLATHQDSPPHNLPTVFFESHHDTLDETAFEKLYKENKVTGSTQPPRKWSSNKTGSVHTLPQTPDKLLLTIGGLCTHISLEIRTKRRYCPR</sequence>
<organism evidence="2 3">
    <name type="scientific">Helianthus annuus</name>
    <name type="common">Common sunflower</name>
    <dbReference type="NCBI Taxonomy" id="4232"/>
    <lineage>
        <taxon>Eukaryota</taxon>
        <taxon>Viridiplantae</taxon>
        <taxon>Streptophyta</taxon>
        <taxon>Embryophyta</taxon>
        <taxon>Tracheophyta</taxon>
        <taxon>Spermatophyta</taxon>
        <taxon>Magnoliopsida</taxon>
        <taxon>eudicotyledons</taxon>
        <taxon>Gunneridae</taxon>
        <taxon>Pentapetalae</taxon>
        <taxon>asterids</taxon>
        <taxon>campanulids</taxon>
        <taxon>Asterales</taxon>
        <taxon>Asteraceae</taxon>
        <taxon>Asteroideae</taxon>
        <taxon>Heliantheae alliance</taxon>
        <taxon>Heliantheae</taxon>
        <taxon>Helianthus</taxon>
    </lineage>
</organism>
<name>A0A9K3GTH3_HELAN</name>
<reference evidence="2" key="1">
    <citation type="journal article" date="2017" name="Nature">
        <title>The sunflower genome provides insights into oil metabolism, flowering and Asterid evolution.</title>
        <authorList>
            <person name="Badouin H."/>
            <person name="Gouzy J."/>
            <person name="Grassa C.J."/>
            <person name="Murat F."/>
            <person name="Staton S.E."/>
            <person name="Cottret L."/>
            <person name="Lelandais-Briere C."/>
            <person name="Owens G.L."/>
            <person name="Carrere S."/>
            <person name="Mayjonade B."/>
            <person name="Legrand L."/>
            <person name="Gill N."/>
            <person name="Kane N.C."/>
            <person name="Bowers J.E."/>
            <person name="Hubner S."/>
            <person name="Bellec A."/>
            <person name="Berard A."/>
            <person name="Berges H."/>
            <person name="Blanchet N."/>
            <person name="Boniface M.C."/>
            <person name="Brunel D."/>
            <person name="Catrice O."/>
            <person name="Chaidir N."/>
            <person name="Claudel C."/>
            <person name="Donnadieu C."/>
            <person name="Faraut T."/>
            <person name="Fievet G."/>
            <person name="Helmstetter N."/>
            <person name="King M."/>
            <person name="Knapp S.J."/>
            <person name="Lai Z."/>
            <person name="Le Paslier M.C."/>
            <person name="Lippi Y."/>
            <person name="Lorenzon L."/>
            <person name="Mandel J.R."/>
            <person name="Marage G."/>
            <person name="Marchand G."/>
            <person name="Marquand E."/>
            <person name="Bret-Mestries E."/>
            <person name="Morien E."/>
            <person name="Nambeesan S."/>
            <person name="Nguyen T."/>
            <person name="Pegot-Espagnet P."/>
            <person name="Pouilly N."/>
            <person name="Raftis F."/>
            <person name="Sallet E."/>
            <person name="Schiex T."/>
            <person name="Thomas J."/>
            <person name="Vandecasteele C."/>
            <person name="Vares D."/>
            <person name="Vear F."/>
            <person name="Vautrin S."/>
            <person name="Crespi M."/>
            <person name="Mangin B."/>
            <person name="Burke J.M."/>
            <person name="Salse J."/>
            <person name="Munos S."/>
            <person name="Vincourt P."/>
            <person name="Rieseberg L.H."/>
            <person name="Langlade N.B."/>
        </authorList>
    </citation>
    <scope>NUCLEOTIDE SEQUENCE</scope>
    <source>
        <tissue evidence="2">Leaves</tissue>
    </source>
</reference>
<dbReference type="AlphaFoldDB" id="A0A9K3GTH3"/>
<feature type="region of interest" description="Disordered" evidence="1">
    <location>
        <begin position="80"/>
        <end position="104"/>
    </location>
</feature>
<reference evidence="2" key="2">
    <citation type="submission" date="2020-06" db="EMBL/GenBank/DDBJ databases">
        <title>Helianthus annuus Genome sequencing and assembly Release 2.</title>
        <authorList>
            <person name="Gouzy J."/>
            <person name="Langlade N."/>
            <person name="Munos S."/>
        </authorList>
    </citation>
    <scope>NUCLEOTIDE SEQUENCE</scope>
    <source>
        <tissue evidence="2">Leaves</tissue>
    </source>
</reference>
<dbReference type="Gramene" id="mRNA:HanXRQr2_Chr17g0799121">
    <property type="protein sequence ID" value="CDS:HanXRQr2_Chr17g0799121.1"/>
    <property type="gene ID" value="HanXRQr2_Chr17g0799121"/>
</dbReference>
<dbReference type="Proteomes" id="UP000215914">
    <property type="component" value="Unassembled WGS sequence"/>
</dbReference>
<gene>
    <name evidence="2" type="ORF">HanXRQr2_Chr17g0799121</name>
</gene>
<comment type="caution">
    <text evidence="2">The sequence shown here is derived from an EMBL/GenBank/DDBJ whole genome shotgun (WGS) entry which is preliminary data.</text>
</comment>
<keyword evidence="3" id="KW-1185">Reference proteome</keyword>
<proteinExistence type="predicted"/>
<evidence type="ECO:0000313" key="2">
    <source>
        <dbReference type="EMBL" id="KAF5755127.1"/>
    </source>
</evidence>
<dbReference type="EMBL" id="MNCJ02000332">
    <property type="protein sequence ID" value="KAF5755127.1"/>
    <property type="molecule type" value="Genomic_DNA"/>
</dbReference>
<accession>A0A9K3GTH3</accession>
<evidence type="ECO:0000313" key="3">
    <source>
        <dbReference type="Proteomes" id="UP000215914"/>
    </source>
</evidence>
<evidence type="ECO:0000256" key="1">
    <source>
        <dbReference type="SAM" id="MobiDB-lite"/>
    </source>
</evidence>